<dbReference type="Gene3D" id="1.20.1250.20">
    <property type="entry name" value="MFS general substrate transporter like domains"/>
    <property type="match status" value="1"/>
</dbReference>
<proteinExistence type="inferred from homology"/>
<dbReference type="Proteomes" id="UP001412067">
    <property type="component" value="Unassembled WGS sequence"/>
</dbReference>
<feature type="transmembrane region" description="Helical" evidence="7">
    <location>
        <begin position="87"/>
        <end position="108"/>
    </location>
</feature>
<feature type="transmembrane region" description="Helical" evidence="7">
    <location>
        <begin position="157"/>
        <end position="177"/>
    </location>
</feature>
<keyword evidence="4 7" id="KW-0812">Transmembrane</keyword>
<comment type="caution">
    <text evidence="8">The sequence shown here is derived from an EMBL/GenBank/DDBJ whole genome shotgun (WGS) entry which is preliminary data.</text>
</comment>
<evidence type="ECO:0000256" key="3">
    <source>
        <dbReference type="ARBA" id="ARBA00022448"/>
    </source>
</evidence>
<name>A0ABR2M0P2_9ASPA</name>
<evidence type="ECO:0000313" key="8">
    <source>
        <dbReference type="EMBL" id="KAK8955586.1"/>
    </source>
</evidence>
<evidence type="ECO:0000256" key="4">
    <source>
        <dbReference type="ARBA" id="ARBA00022692"/>
    </source>
</evidence>
<dbReference type="PANTHER" id="PTHR31585">
    <property type="entry name" value="FOLATE-BIOPTERIN TRANSPORTER 1, CHLOROPLASTIC"/>
    <property type="match status" value="1"/>
</dbReference>
<comment type="similarity">
    <text evidence="2">Belongs to the major facilitator superfamily. Folate-biopterin transporter (TC 2.A.71) family.</text>
</comment>
<dbReference type="EMBL" id="JBBWWR010000013">
    <property type="protein sequence ID" value="KAK8955586.1"/>
    <property type="molecule type" value="Genomic_DNA"/>
</dbReference>
<dbReference type="PANTHER" id="PTHR31585:SF12">
    <property type="entry name" value="FOLATE-BIOPTERIN TRANSPORTER 9, CHLOROPLASTIC-RELATED"/>
    <property type="match status" value="1"/>
</dbReference>
<gene>
    <name evidence="8" type="ORF">KSP40_PGU000933</name>
</gene>
<dbReference type="Pfam" id="PF03092">
    <property type="entry name" value="BT1"/>
    <property type="match status" value="1"/>
</dbReference>
<comment type="subcellular location">
    <subcellularLocation>
        <location evidence="1">Membrane</location>
        <topology evidence="1">Multi-pass membrane protein</topology>
    </subcellularLocation>
</comment>
<feature type="transmembrane region" description="Helical" evidence="7">
    <location>
        <begin position="224"/>
        <end position="245"/>
    </location>
</feature>
<feature type="transmembrane region" description="Helical" evidence="7">
    <location>
        <begin position="309"/>
        <end position="333"/>
    </location>
</feature>
<keyword evidence="5 7" id="KW-1133">Transmembrane helix</keyword>
<keyword evidence="6 7" id="KW-0472">Membrane</keyword>
<organism evidence="8 9">
    <name type="scientific">Platanthera guangdongensis</name>
    <dbReference type="NCBI Taxonomy" id="2320717"/>
    <lineage>
        <taxon>Eukaryota</taxon>
        <taxon>Viridiplantae</taxon>
        <taxon>Streptophyta</taxon>
        <taxon>Embryophyta</taxon>
        <taxon>Tracheophyta</taxon>
        <taxon>Spermatophyta</taxon>
        <taxon>Magnoliopsida</taxon>
        <taxon>Liliopsida</taxon>
        <taxon>Asparagales</taxon>
        <taxon>Orchidaceae</taxon>
        <taxon>Orchidoideae</taxon>
        <taxon>Orchideae</taxon>
        <taxon>Orchidinae</taxon>
        <taxon>Platanthera</taxon>
    </lineage>
</organism>
<feature type="transmembrane region" description="Helical" evidence="7">
    <location>
        <begin position="251"/>
        <end position="270"/>
    </location>
</feature>
<feature type="transmembrane region" description="Helical" evidence="7">
    <location>
        <begin position="189"/>
        <end position="212"/>
    </location>
</feature>
<protein>
    <submittedName>
        <fullName evidence="8">Uncharacterized protein</fullName>
    </submittedName>
</protein>
<feature type="transmembrane region" description="Helical" evidence="7">
    <location>
        <begin position="345"/>
        <end position="365"/>
    </location>
</feature>
<reference evidence="8 9" key="1">
    <citation type="journal article" date="2022" name="Nat. Plants">
        <title>Genomes of leafy and leafless Platanthera orchids illuminate the evolution of mycoheterotrophy.</title>
        <authorList>
            <person name="Li M.H."/>
            <person name="Liu K.W."/>
            <person name="Li Z."/>
            <person name="Lu H.C."/>
            <person name="Ye Q.L."/>
            <person name="Zhang D."/>
            <person name="Wang J.Y."/>
            <person name="Li Y.F."/>
            <person name="Zhong Z.M."/>
            <person name="Liu X."/>
            <person name="Yu X."/>
            <person name="Liu D.K."/>
            <person name="Tu X.D."/>
            <person name="Liu B."/>
            <person name="Hao Y."/>
            <person name="Liao X.Y."/>
            <person name="Jiang Y.T."/>
            <person name="Sun W.H."/>
            <person name="Chen J."/>
            <person name="Chen Y.Q."/>
            <person name="Ai Y."/>
            <person name="Zhai J.W."/>
            <person name="Wu S.S."/>
            <person name="Zhou Z."/>
            <person name="Hsiao Y.Y."/>
            <person name="Wu W.L."/>
            <person name="Chen Y.Y."/>
            <person name="Lin Y.F."/>
            <person name="Hsu J.L."/>
            <person name="Li C.Y."/>
            <person name="Wang Z.W."/>
            <person name="Zhao X."/>
            <person name="Zhong W.Y."/>
            <person name="Ma X.K."/>
            <person name="Ma L."/>
            <person name="Huang J."/>
            <person name="Chen G.Z."/>
            <person name="Huang M.Z."/>
            <person name="Huang L."/>
            <person name="Peng D.H."/>
            <person name="Luo Y.B."/>
            <person name="Zou S.Q."/>
            <person name="Chen S.P."/>
            <person name="Lan S."/>
            <person name="Tsai W.C."/>
            <person name="Van de Peer Y."/>
            <person name="Liu Z.J."/>
        </authorList>
    </citation>
    <scope>NUCLEOTIDE SEQUENCE [LARGE SCALE GENOMIC DNA]</scope>
    <source>
        <strain evidence="8">Lor288</strain>
    </source>
</reference>
<evidence type="ECO:0000313" key="9">
    <source>
        <dbReference type="Proteomes" id="UP001412067"/>
    </source>
</evidence>
<keyword evidence="3" id="KW-0813">Transport</keyword>
<feature type="transmembrane region" description="Helical" evidence="7">
    <location>
        <begin position="128"/>
        <end position="145"/>
    </location>
</feature>
<evidence type="ECO:0000256" key="6">
    <source>
        <dbReference type="ARBA" id="ARBA00023136"/>
    </source>
</evidence>
<evidence type="ECO:0000256" key="1">
    <source>
        <dbReference type="ARBA" id="ARBA00004141"/>
    </source>
</evidence>
<evidence type="ECO:0000256" key="7">
    <source>
        <dbReference type="SAM" id="Phobius"/>
    </source>
</evidence>
<dbReference type="InterPro" id="IPR036259">
    <property type="entry name" value="MFS_trans_sf"/>
</dbReference>
<dbReference type="SUPFAM" id="SSF103473">
    <property type="entry name" value="MFS general substrate transporter"/>
    <property type="match status" value="1"/>
</dbReference>
<evidence type="ECO:0000256" key="5">
    <source>
        <dbReference type="ARBA" id="ARBA00022989"/>
    </source>
</evidence>
<sequence length="419" mass="46050">MASPSKPIASSLPLSTNLTSPKYFCTSCRLHLPAYFNSGRETATLRKTHQSRSLAIPAQELETWLYSPITRVAGGGRRRRIHGGIGLQMWALCAFGFWVQGFRCFPWLALNFHMINGLGLSPSSLQLVQTAGSLPMVAKPLYGFFSDAVYIGRDHRLPYISFGAFLQSLSWGTLAMIPTNAGTFPIQMAFIMLSNLGASVAEVVGDALVAEFSRTHSPGELQSYAFTALAAGTLSGNLLGGLLLLKFPKASTIFFIFSALLTIQLALSLATKEISFYQPSNHHLHSYSLKENLSKQFTDLITVISERSIFYPLLWITASNAVVPLLSGTIFFFQTRHLNLDPLVIGLSKVIGQVMVLCTTLLYNVRLKGIPMRTLISMVQKPLPSSRHCLSLSFSQGFVHRVVRVLSSPSSPQHYVCLL</sequence>
<evidence type="ECO:0000256" key="2">
    <source>
        <dbReference type="ARBA" id="ARBA00007015"/>
    </source>
</evidence>
<dbReference type="InterPro" id="IPR039309">
    <property type="entry name" value="BT1"/>
</dbReference>
<keyword evidence="9" id="KW-1185">Reference proteome</keyword>
<accession>A0ABR2M0P2</accession>